<evidence type="ECO:0000259" key="1">
    <source>
        <dbReference type="PROSITE" id="PS51186"/>
    </source>
</evidence>
<gene>
    <name evidence="2" type="ORF">DEVEQU_02014</name>
</gene>
<dbReference type="AlphaFoldDB" id="A0A447IBT2"/>
<keyword evidence="2" id="KW-0808">Transferase</keyword>
<dbReference type="RefSeq" id="WP_126150419.1">
    <property type="nucleotide sequence ID" value="NZ_JBHTMH010000001.1"/>
</dbReference>
<dbReference type="InterPro" id="IPR000182">
    <property type="entry name" value="GNAT_dom"/>
</dbReference>
<dbReference type="InterPro" id="IPR016181">
    <property type="entry name" value="Acyl_CoA_acyltransferase"/>
</dbReference>
<dbReference type="PROSITE" id="PS51186">
    <property type="entry name" value="GNAT"/>
    <property type="match status" value="1"/>
</dbReference>
<dbReference type="Gene3D" id="3.40.630.30">
    <property type="match status" value="1"/>
</dbReference>
<dbReference type="Proteomes" id="UP000268844">
    <property type="component" value="Unassembled WGS sequence"/>
</dbReference>
<name>A0A447IBT2_9HYPH</name>
<organism evidence="2 3">
    <name type="scientific">Devosia equisanguinis</name>
    <dbReference type="NCBI Taxonomy" id="2490941"/>
    <lineage>
        <taxon>Bacteria</taxon>
        <taxon>Pseudomonadati</taxon>
        <taxon>Pseudomonadota</taxon>
        <taxon>Alphaproteobacteria</taxon>
        <taxon>Hyphomicrobiales</taxon>
        <taxon>Devosiaceae</taxon>
        <taxon>Devosia</taxon>
    </lineage>
</organism>
<keyword evidence="3" id="KW-1185">Reference proteome</keyword>
<evidence type="ECO:0000313" key="3">
    <source>
        <dbReference type="Proteomes" id="UP000268844"/>
    </source>
</evidence>
<feature type="domain" description="N-acetyltransferase" evidence="1">
    <location>
        <begin position="3"/>
        <end position="140"/>
    </location>
</feature>
<protein>
    <submittedName>
        <fullName evidence="2">Putative acetyltransferase</fullName>
    </submittedName>
</protein>
<dbReference type="GO" id="GO:0016747">
    <property type="term" value="F:acyltransferase activity, transferring groups other than amino-acyl groups"/>
    <property type="evidence" value="ECO:0007669"/>
    <property type="project" value="InterPro"/>
</dbReference>
<accession>A0A447IBT2</accession>
<dbReference type="OrthoDB" id="9787920at2"/>
<proteinExistence type="predicted"/>
<dbReference type="EMBL" id="UZWD01000025">
    <property type="protein sequence ID" value="VDS04873.1"/>
    <property type="molecule type" value="Genomic_DNA"/>
</dbReference>
<sequence>MDAPLLELTETPDAADLAALGANLTAFNDADAGPSDRRPLAVFVRGENGLVAGLSGYTGWGWLYVQWLWVDESQRGRGMAGQLLAKAEAEARQRGCHGAYIDTFNPHGLHVYLKAGYQVFGELPDFPKGRTRTFLSKSLS</sequence>
<dbReference type="Pfam" id="PF00583">
    <property type="entry name" value="Acetyltransf_1"/>
    <property type="match status" value="1"/>
</dbReference>
<reference evidence="2 3" key="1">
    <citation type="submission" date="2018-12" db="EMBL/GenBank/DDBJ databases">
        <authorList>
            <person name="Criscuolo A."/>
        </authorList>
    </citation>
    <scope>NUCLEOTIDE SEQUENCE [LARGE SCALE GENOMIC DNA]</scope>
    <source>
        <strain evidence="2">ACIP1116281</strain>
    </source>
</reference>
<evidence type="ECO:0000313" key="2">
    <source>
        <dbReference type="EMBL" id="VDS04873.1"/>
    </source>
</evidence>
<dbReference type="SUPFAM" id="SSF55729">
    <property type="entry name" value="Acyl-CoA N-acyltransferases (Nat)"/>
    <property type="match status" value="1"/>
</dbReference>
<dbReference type="CDD" id="cd04301">
    <property type="entry name" value="NAT_SF"/>
    <property type="match status" value="1"/>
</dbReference>